<feature type="transmembrane region" description="Helical" evidence="1">
    <location>
        <begin position="278"/>
        <end position="296"/>
    </location>
</feature>
<evidence type="ECO:0000256" key="1">
    <source>
        <dbReference type="SAM" id="Phobius"/>
    </source>
</evidence>
<feature type="transmembrane region" description="Helical" evidence="1">
    <location>
        <begin position="397"/>
        <end position="418"/>
    </location>
</feature>
<feature type="transmembrane region" description="Helical" evidence="1">
    <location>
        <begin position="95"/>
        <end position="115"/>
    </location>
</feature>
<dbReference type="STRING" id="159292.SAMN05192546_11054"/>
<dbReference type="RefSeq" id="WP_207646081.1">
    <property type="nucleotide sequence ID" value="NZ_FNPV01000010.1"/>
</dbReference>
<sequence>MMEKSSETKRKLTEKFIKSIEKAGNKLPHPLTLFTYLAIGVLIMSFFLSKADMTVSYTMASRDATELAEETTVAVVNLLSRPELQKITSEFVTTYIRFFPIGLVIVMMLGVAVAEQSGLIEALMKKLVLGAPDFMVTFIIAIVGICANVASDAGIVFAPAIGGSVFYALGRHPIAGILAGYVAAYGGFSANALVAGTDAMLAGITQSTATSFGIDAPIHPLMNWFVMAASTLMLALVVTIITEKVITPILGTFDPADPNLKIVDKNEFAVKDNEIKGLKAAGIATAIFFAVLLMLTVPQNGFFRSDAGDLLPRSPLVDSILFLVFAFFMVVGVIYGKVAGTIKSDKDIAKFMQSGLTGVAGFLVVCLPASMFVTWFARSNISTVLAVKGAEALQSMNISGIPLILSFAFLCAVLNLFITSGASKWMLLAPIFVPMFAMMNVSPATTQMAYRIGDSITNIISPLSAYLPVVLGMMEKYRNKGQEMGIGTVISLTLPYSIVLLVCWMIFFGIWLALGLPMGPGAPTYLM</sequence>
<dbReference type="AlphaFoldDB" id="A0A1H3QQK8"/>
<dbReference type="EMBL" id="FNPV01000010">
    <property type="protein sequence ID" value="SDZ15610.1"/>
    <property type="molecule type" value="Genomic_DNA"/>
</dbReference>
<keyword evidence="1" id="KW-0812">Transmembrane</keyword>
<dbReference type="GO" id="GO:1902604">
    <property type="term" value="P:p-aminobenzoyl-glutamate transmembrane transport"/>
    <property type="evidence" value="ECO:0007669"/>
    <property type="project" value="InterPro"/>
</dbReference>
<protein>
    <submittedName>
        <fullName evidence="2">Aminobenzoyl-glutamate transport protein</fullName>
    </submittedName>
</protein>
<keyword evidence="3" id="KW-1185">Reference proteome</keyword>
<feature type="transmembrane region" description="Helical" evidence="1">
    <location>
        <begin position="31"/>
        <end position="49"/>
    </location>
</feature>
<keyword evidence="1" id="KW-1133">Transmembrane helix</keyword>
<reference evidence="2 3" key="1">
    <citation type="submission" date="2016-10" db="EMBL/GenBank/DDBJ databases">
        <authorList>
            <person name="de Groot N.N."/>
        </authorList>
    </citation>
    <scope>NUCLEOTIDE SEQUENCE [LARGE SCALE GENOMIC DNA]</scope>
    <source>
        <strain evidence="2 3">APO</strain>
    </source>
</reference>
<dbReference type="GO" id="GO:0015558">
    <property type="term" value="F:secondary active p-aminobenzoyl-glutamate transmembrane transporter activity"/>
    <property type="evidence" value="ECO:0007669"/>
    <property type="project" value="InterPro"/>
</dbReference>
<gene>
    <name evidence="2" type="ORF">SAMN05192546_11054</name>
</gene>
<feature type="transmembrane region" description="Helical" evidence="1">
    <location>
        <begin position="425"/>
        <end position="444"/>
    </location>
</feature>
<evidence type="ECO:0000313" key="2">
    <source>
        <dbReference type="EMBL" id="SDZ15610.1"/>
    </source>
</evidence>
<organism evidence="2 3">
    <name type="scientific">Tindallia californiensis</name>
    <dbReference type="NCBI Taxonomy" id="159292"/>
    <lineage>
        <taxon>Bacteria</taxon>
        <taxon>Bacillati</taxon>
        <taxon>Bacillota</taxon>
        <taxon>Clostridia</taxon>
        <taxon>Peptostreptococcales</taxon>
        <taxon>Tindalliaceae</taxon>
        <taxon>Tindallia</taxon>
    </lineage>
</organism>
<dbReference type="Proteomes" id="UP000199230">
    <property type="component" value="Unassembled WGS sequence"/>
</dbReference>
<dbReference type="Pfam" id="PF03806">
    <property type="entry name" value="ABG_transport"/>
    <property type="match status" value="1"/>
</dbReference>
<feature type="transmembrane region" description="Helical" evidence="1">
    <location>
        <begin position="224"/>
        <end position="242"/>
    </location>
</feature>
<name>A0A1H3QQK8_9FIRM</name>
<proteinExistence type="predicted"/>
<dbReference type="PANTHER" id="PTHR30282">
    <property type="entry name" value="P-AMINOBENZOYL GLUTAMATE TRANSPORTER"/>
    <property type="match status" value="1"/>
</dbReference>
<dbReference type="PANTHER" id="PTHR30282:SF0">
    <property type="entry name" value="P-AMINOBENZOYL-GLUTAMATE TRANSPORT PROTEIN"/>
    <property type="match status" value="1"/>
</dbReference>
<accession>A0A1H3QQK8</accession>
<feature type="transmembrane region" description="Helical" evidence="1">
    <location>
        <begin position="356"/>
        <end position="377"/>
    </location>
</feature>
<feature type="transmembrane region" description="Helical" evidence="1">
    <location>
        <begin position="127"/>
        <end position="147"/>
    </location>
</feature>
<evidence type="ECO:0000313" key="3">
    <source>
        <dbReference type="Proteomes" id="UP000199230"/>
    </source>
</evidence>
<feature type="transmembrane region" description="Helical" evidence="1">
    <location>
        <begin position="486"/>
        <end position="514"/>
    </location>
</feature>
<dbReference type="InterPro" id="IPR004697">
    <property type="entry name" value="AbgT"/>
</dbReference>
<feature type="transmembrane region" description="Helical" evidence="1">
    <location>
        <begin position="316"/>
        <end position="335"/>
    </location>
</feature>
<feature type="transmembrane region" description="Helical" evidence="1">
    <location>
        <begin position="456"/>
        <end position="474"/>
    </location>
</feature>
<feature type="transmembrane region" description="Helical" evidence="1">
    <location>
        <begin position="182"/>
        <end position="204"/>
    </location>
</feature>
<keyword evidence="1" id="KW-0472">Membrane</keyword>